<comment type="caution">
    <text evidence="1">The sequence shown here is derived from an EMBL/GenBank/DDBJ whole genome shotgun (WGS) entry which is preliminary data.</text>
</comment>
<accession>A0A168DEA0</accession>
<reference evidence="1 2" key="1">
    <citation type="submission" date="2016-03" db="EMBL/GenBank/DDBJ databases">
        <title>Draft genome sequence of Paenibacillus glacialis DSM 22343.</title>
        <authorList>
            <person name="Shin S.-K."/>
            <person name="Yi H."/>
        </authorList>
    </citation>
    <scope>NUCLEOTIDE SEQUENCE [LARGE SCALE GENOMIC DNA]</scope>
    <source>
        <strain evidence="1 2">DSM 22343</strain>
    </source>
</reference>
<dbReference type="EMBL" id="LVJH01000070">
    <property type="protein sequence ID" value="OAB34119.1"/>
    <property type="molecule type" value="Genomic_DNA"/>
</dbReference>
<dbReference type="InterPro" id="IPR038559">
    <property type="entry name" value="XkdN-like_sf"/>
</dbReference>
<proteinExistence type="predicted"/>
<dbReference type="STRING" id="494026.PGLA_24810"/>
<dbReference type="Proteomes" id="UP000076967">
    <property type="component" value="Unassembled WGS sequence"/>
</dbReference>
<dbReference type="OrthoDB" id="2610300at2"/>
<organism evidence="1 2">
    <name type="scientific">Paenibacillus glacialis</name>
    <dbReference type="NCBI Taxonomy" id="494026"/>
    <lineage>
        <taxon>Bacteria</taxon>
        <taxon>Bacillati</taxon>
        <taxon>Bacillota</taxon>
        <taxon>Bacilli</taxon>
        <taxon>Bacillales</taxon>
        <taxon>Paenibacillaceae</taxon>
        <taxon>Paenibacillus</taxon>
    </lineage>
</organism>
<sequence length="138" mass="15845">MSNQDKLQKYLEKGKAGRKDDIITVSADGDDWAVRRLTTMEVRRAYELSYDDNGNVKESHNEIDVMIVKATEHDFDWNNVDLLKSFNCTSKFELPPRLLENPNDYSALSQAVRNFQETKDVLIKEAKKSSSKTEKQVG</sequence>
<evidence type="ECO:0000313" key="2">
    <source>
        <dbReference type="Proteomes" id="UP000076967"/>
    </source>
</evidence>
<evidence type="ECO:0000313" key="1">
    <source>
        <dbReference type="EMBL" id="OAB34119.1"/>
    </source>
</evidence>
<name>A0A168DEA0_9BACL</name>
<evidence type="ECO:0008006" key="3">
    <source>
        <dbReference type="Google" id="ProtNLM"/>
    </source>
</evidence>
<dbReference type="AlphaFoldDB" id="A0A168DEA0"/>
<dbReference type="Gene3D" id="3.30.2220.30">
    <property type="match status" value="1"/>
</dbReference>
<dbReference type="RefSeq" id="WP_068537863.1">
    <property type="nucleotide sequence ID" value="NZ_LVJH01000070.1"/>
</dbReference>
<keyword evidence="2" id="KW-1185">Reference proteome</keyword>
<protein>
    <recommendedName>
        <fullName evidence="3">Phage XkdN-like protein</fullName>
    </recommendedName>
</protein>
<gene>
    <name evidence="1" type="ORF">PGLA_24810</name>
</gene>